<feature type="compositionally biased region" description="Basic and acidic residues" evidence="1">
    <location>
        <begin position="61"/>
        <end position="71"/>
    </location>
</feature>
<reference evidence="2 3" key="1">
    <citation type="submission" date="2019-02" db="EMBL/GenBank/DDBJ databases">
        <title>Genome sequencing of the rare red list fungi Phlebia centrifuga.</title>
        <authorList>
            <person name="Buettner E."/>
            <person name="Kellner H."/>
        </authorList>
    </citation>
    <scope>NUCLEOTIDE SEQUENCE [LARGE SCALE GENOMIC DNA]</scope>
    <source>
        <strain evidence="2 3">DSM 108282</strain>
    </source>
</reference>
<feature type="region of interest" description="Disordered" evidence="1">
    <location>
        <begin position="51"/>
        <end position="86"/>
    </location>
</feature>
<dbReference type="Proteomes" id="UP000309038">
    <property type="component" value="Unassembled WGS sequence"/>
</dbReference>
<protein>
    <submittedName>
        <fullName evidence="2">Uncharacterized protein</fullName>
    </submittedName>
</protein>
<proteinExistence type="predicted"/>
<sequence>MPEGNSSPTISENAENANATSDAAIVAKDVELGIAGDVAMNVDVSPVMLATPPATVPMAGRAKEGKGKGREVFIPSTPTGRSSLPI</sequence>
<evidence type="ECO:0000313" key="3">
    <source>
        <dbReference type="Proteomes" id="UP000309038"/>
    </source>
</evidence>
<dbReference type="AlphaFoldDB" id="A0A4S4K8C4"/>
<evidence type="ECO:0000256" key="1">
    <source>
        <dbReference type="SAM" id="MobiDB-lite"/>
    </source>
</evidence>
<evidence type="ECO:0000313" key="2">
    <source>
        <dbReference type="EMBL" id="THG94141.1"/>
    </source>
</evidence>
<organism evidence="2 3">
    <name type="scientific">Hermanssonia centrifuga</name>
    <dbReference type="NCBI Taxonomy" id="98765"/>
    <lineage>
        <taxon>Eukaryota</taxon>
        <taxon>Fungi</taxon>
        <taxon>Dikarya</taxon>
        <taxon>Basidiomycota</taxon>
        <taxon>Agaricomycotina</taxon>
        <taxon>Agaricomycetes</taxon>
        <taxon>Polyporales</taxon>
        <taxon>Meruliaceae</taxon>
        <taxon>Hermanssonia</taxon>
    </lineage>
</organism>
<gene>
    <name evidence="2" type="ORF">EW026_g7269</name>
</gene>
<feature type="compositionally biased region" description="Polar residues" evidence="1">
    <location>
        <begin position="76"/>
        <end position="86"/>
    </location>
</feature>
<dbReference type="EMBL" id="SGPJ01000494">
    <property type="protein sequence ID" value="THG94141.1"/>
    <property type="molecule type" value="Genomic_DNA"/>
</dbReference>
<keyword evidence="3" id="KW-1185">Reference proteome</keyword>
<name>A0A4S4K8C4_9APHY</name>
<comment type="caution">
    <text evidence="2">The sequence shown here is derived from an EMBL/GenBank/DDBJ whole genome shotgun (WGS) entry which is preliminary data.</text>
</comment>
<accession>A0A4S4K8C4</accession>